<proteinExistence type="predicted"/>
<evidence type="ECO:0000313" key="3">
    <source>
        <dbReference type="EMBL" id="UYV78526.1"/>
    </source>
</evidence>
<evidence type="ECO:0000256" key="1">
    <source>
        <dbReference type="SAM" id="MobiDB-lite"/>
    </source>
</evidence>
<feature type="domain" description="GAG-pre-integrase" evidence="2">
    <location>
        <begin position="102"/>
        <end position="151"/>
    </location>
</feature>
<protein>
    <recommendedName>
        <fullName evidence="2">GAG-pre-integrase domain-containing protein</fullName>
    </recommendedName>
</protein>
<dbReference type="CDD" id="cd09272">
    <property type="entry name" value="RNase_HI_RT_Ty1"/>
    <property type="match status" value="1"/>
</dbReference>
<dbReference type="EMBL" id="CP092878">
    <property type="protein sequence ID" value="UYV78526.1"/>
    <property type="molecule type" value="Genomic_DNA"/>
</dbReference>
<evidence type="ECO:0000259" key="2">
    <source>
        <dbReference type="Pfam" id="PF13976"/>
    </source>
</evidence>
<reference evidence="3 4" key="1">
    <citation type="submission" date="2022-01" db="EMBL/GenBank/DDBJ databases">
        <title>A chromosomal length assembly of Cordylochernes scorpioides.</title>
        <authorList>
            <person name="Zeh D."/>
            <person name="Zeh J."/>
        </authorList>
    </citation>
    <scope>NUCLEOTIDE SEQUENCE [LARGE SCALE GENOMIC DNA]</scope>
    <source>
        <strain evidence="3">IN4F17</strain>
        <tissue evidence="3">Whole Body</tissue>
    </source>
</reference>
<name>A0ABY6LE49_9ARAC</name>
<organism evidence="3 4">
    <name type="scientific">Cordylochernes scorpioides</name>
    <dbReference type="NCBI Taxonomy" id="51811"/>
    <lineage>
        <taxon>Eukaryota</taxon>
        <taxon>Metazoa</taxon>
        <taxon>Ecdysozoa</taxon>
        <taxon>Arthropoda</taxon>
        <taxon>Chelicerata</taxon>
        <taxon>Arachnida</taxon>
        <taxon>Pseudoscorpiones</taxon>
        <taxon>Cheliferoidea</taxon>
        <taxon>Chernetidae</taxon>
        <taxon>Cordylochernes</taxon>
    </lineage>
</organism>
<keyword evidence="4" id="KW-1185">Reference proteome</keyword>
<dbReference type="PANTHER" id="PTHR11439:SF483">
    <property type="entry name" value="PEPTIDE SYNTHASE GLIP-LIKE, PUTATIVE (AFU_ORTHOLOGUE AFUA_3G12920)-RELATED"/>
    <property type="match status" value="1"/>
</dbReference>
<dbReference type="PANTHER" id="PTHR11439">
    <property type="entry name" value="GAG-POL-RELATED RETROTRANSPOSON"/>
    <property type="match status" value="1"/>
</dbReference>
<feature type="region of interest" description="Disordered" evidence="1">
    <location>
        <begin position="1"/>
        <end position="34"/>
    </location>
</feature>
<sequence length="431" mass="48414">MARTARMLPMAHTQSEDPRVSRHVAPRASQPRADGQLTASLAISQWHPDARTRHAESPLHSPILKVYPIMMAANVFGTIVEKAHCQRAYDIVKLAHNLELIENKLQLWHERLAHLPVATLREMATKGLVDGLQPQDLEGEFFFCEGCQLGKAHRKSCYPSDGKNYQLGNAARPAHCTTVKNIFRYLKGTPHMGILFTGQDQLVGYSDSDFARDVDSRKSTTGYAFMMNGGTVSWASQRQPIIALSTTESEYIAACSAAKELIWIRRLLQGIGYPTDFISRLRNIPRSGCLAMSTFDVTSLFLCLPHSLIIEGLKQLLLSSTFPTKEQQVILDLFNICLALNTLEFHGSFFIQTRGSPMGSPLSTIAAEIVMSNLDRWILSHNHLRIELWSRLKKFTLVLMYYDGAMPERRRVEEVFFAVRAPVTPGIITIM</sequence>
<dbReference type="InterPro" id="IPR025724">
    <property type="entry name" value="GAG-pre-integrase_dom"/>
</dbReference>
<dbReference type="Proteomes" id="UP001235939">
    <property type="component" value="Chromosome 16"/>
</dbReference>
<evidence type="ECO:0000313" key="4">
    <source>
        <dbReference type="Proteomes" id="UP001235939"/>
    </source>
</evidence>
<dbReference type="Pfam" id="PF13976">
    <property type="entry name" value="gag_pre-integrs"/>
    <property type="match status" value="1"/>
</dbReference>
<gene>
    <name evidence="3" type="ORF">LAZ67_16001901</name>
</gene>
<accession>A0ABY6LE49</accession>